<evidence type="ECO:0000313" key="5">
    <source>
        <dbReference type="Proteomes" id="UP000009022"/>
    </source>
</evidence>
<feature type="domain" description="Metaxin glutathione S-transferase" evidence="2">
    <location>
        <begin position="189"/>
        <end position="252"/>
    </location>
</feature>
<dbReference type="SFLD" id="SFLDG01180">
    <property type="entry name" value="SUF1"/>
    <property type="match status" value="1"/>
</dbReference>
<proteinExistence type="inferred from homology"/>
<dbReference type="Gene3D" id="3.40.30.10">
    <property type="entry name" value="Glutaredoxin"/>
    <property type="match status" value="1"/>
</dbReference>
<reference evidence="4 5" key="1">
    <citation type="journal article" date="2008" name="Nature">
        <title>The Trichoplax genome and the nature of placozoans.</title>
        <authorList>
            <person name="Srivastava M."/>
            <person name="Begovic E."/>
            <person name="Chapman J."/>
            <person name="Putnam N.H."/>
            <person name="Hellsten U."/>
            <person name="Kawashima T."/>
            <person name="Kuo A."/>
            <person name="Mitros T."/>
            <person name="Salamov A."/>
            <person name="Carpenter M.L."/>
            <person name="Signorovitch A.Y."/>
            <person name="Moreno M.A."/>
            <person name="Kamm K."/>
            <person name="Grimwood J."/>
            <person name="Schmutz J."/>
            <person name="Shapiro H."/>
            <person name="Grigoriev I.V."/>
            <person name="Buss L.W."/>
            <person name="Schierwater B."/>
            <person name="Dellaporta S.L."/>
            <person name="Rokhsar D.S."/>
        </authorList>
    </citation>
    <scope>NUCLEOTIDE SEQUENCE [LARGE SCALE GENOMIC DNA]</scope>
    <source>
        <strain evidence="4 5">Grell-BS-1999</strain>
    </source>
</reference>
<dbReference type="InterPro" id="IPR050931">
    <property type="entry name" value="Mito_Protein_Transport_Metaxin"/>
</dbReference>
<accession>B3RJS2</accession>
<gene>
    <name evidence="4" type="ORF">TRIADDRAFT_18286</name>
</gene>
<dbReference type="PANTHER" id="PTHR12289:SF41">
    <property type="entry name" value="FAILED AXON CONNECTIONS-RELATED"/>
    <property type="match status" value="1"/>
</dbReference>
<dbReference type="AlphaFoldDB" id="B3RJS2"/>
<dbReference type="Pfam" id="PF17172">
    <property type="entry name" value="GST_N_4"/>
    <property type="match status" value="1"/>
</dbReference>
<dbReference type="CDD" id="cd03193">
    <property type="entry name" value="GST_C_Metaxin"/>
    <property type="match status" value="1"/>
</dbReference>
<dbReference type="SFLD" id="SFLDS00019">
    <property type="entry name" value="Glutathione_Transferase_(cytos"/>
    <property type="match status" value="1"/>
</dbReference>
<dbReference type="InterPro" id="IPR036282">
    <property type="entry name" value="Glutathione-S-Trfase_C_sf"/>
</dbReference>
<dbReference type="CTD" id="6749760"/>
<dbReference type="HOGENOM" id="CLU_044137_1_0_1"/>
<dbReference type="PANTHER" id="PTHR12289">
    <property type="entry name" value="METAXIN RELATED"/>
    <property type="match status" value="1"/>
</dbReference>
<feature type="domain" description="Thioredoxin-like fold" evidence="3">
    <location>
        <begin position="58"/>
        <end position="141"/>
    </location>
</feature>
<organism evidence="4 5">
    <name type="scientific">Trichoplax adhaerens</name>
    <name type="common">Trichoplax reptans</name>
    <dbReference type="NCBI Taxonomy" id="10228"/>
    <lineage>
        <taxon>Eukaryota</taxon>
        <taxon>Metazoa</taxon>
        <taxon>Placozoa</taxon>
        <taxon>Uniplacotomia</taxon>
        <taxon>Trichoplacea</taxon>
        <taxon>Trichoplacidae</taxon>
        <taxon>Trichoplax</taxon>
    </lineage>
</organism>
<dbReference type="SUPFAM" id="SSF52833">
    <property type="entry name" value="Thioredoxin-like"/>
    <property type="match status" value="1"/>
</dbReference>
<evidence type="ECO:0008006" key="6">
    <source>
        <dbReference type="Google" id="ProtNLM"/>
    </source>
</evidence>
<dbReference type="KEGG" id="tad:TRIADDRAFT_18286"/>
<dbReference type="eggNOG" id="KOG4244">
    <property type="taxonomic scope" value="Eukaryota"/>
</dbReference>
<protein>
    <recommendedName>
        <fullName evidence="6">GST C-terminal domain-containing protein</fullName>
    </recommendedName>
</protein>
<dbReference type="Proteomes" id="UP000009022">
    <property type="component" value="Unassembled WGS sequence"/>
</dbReference>
<dbReference type="InParanoid" id="B3RJS2"/>
<dbReference type="OrthoDB" id="5809458at2759"/>
<dbReference type="InterPro" id="IPR036249">
    <property type="entry name" value="Thioredoxin-like_sf"/>
</dbReference>
<dbReference type="Pfam" id="PF17171">
    <property type="entry name" value="GST_C_6"/>
    <property type="match status" value="1"/>
</dbReference>
<dbReference type="InterPro" id="IPR033468">
    <property type="entry name" value="Metaxin_GST"/>
</dbReference>
<dbReference type="SFLD" id="SFLDG01200">
    <property type="entry name" value="SUF1.1"/>
    <property type="match status" value="1"/>
</dbReference>
<dbReference type="RefSeq" id="XP_002108546.1">
    <property type="nucleotide sequence ID" value="XM_002108510.1"/>
</dbReference>
<evidence type="ECO:0000313" key="4">
    <source>
        <dbReference type="EMBL" id="EDV29344.1"/>
    </source>
</evidence>
<dbReference type="OMA" id="RRIHDKY"/>
<dbReference type="InterPro" id="IPR026928">
    <property type="entry name" value="FAX/IsoI-like"/>
</dbReference>
<dbReference type="InterPro" id="IPR040079">
    <property type="entry name" value="Glutathione_S-Trfase"/>
</dbReference>
<evidence type="ECO:0000259" key="2">
    <source>
        <dbReference type="Pfam" id="PF17171"/>
    </source>
</evidence>
<comment type="similarity">
    <text evidence="1">Belongs to the FAX family.</text>
</comment>
<dbReference type="GeneID" id="6749760"/>
<dbReference type="InterPro" id="IPR012336">
    <property type="entry name" value="Thioredoxin-like_fold"/>
</dbReference>
<name>B3RJS2_TRIAD</name>
<dbReference type="SUPFAM" id="SSF47616">
    <property type="entry name" value="GST C-terminal domain-like"/>
    <property type="match status" value="1"/>
</dbReference>
<dbReference type="GO" id="GO:0005737">
    <property type="term" value="C:cytoplasm"/>
    <property type="evidence" value="ECO:0000318"/>
    <property type="project" value="GO_Central"/>
</dbReference>
<keyword evidence="5" id="KW-1185">Reference proteome</keyword>
<dbReference type="Gene3D" id="1.20.1050.10">
    <property type="match status" value="1"/>
</dbReference>
<dbReference type="EMBL" id="DS985241">
    <property type="protein sequence ID" value="EDV29344.1"/>
    <property type="molecule type" value="Genomic_DNA"/>
</dbReference>
<evidence type="ECO:0000259" key="3">
    <source>
        <dbReference type="Pfam" id="PF17172"/>
    </source>
</evidence>
<sequence>MTSLSTVDTKYVLAGTAAAGLLGYLAIKFFKKNAKTVDPGVVLLHHFPSTSTILSPSPFALKLLTFFRLTGIPYENDYDQPLGPKQKAPWIEIDGKAHTDSSFIIEYLTDYFKITLDEHLSEEERALGRVVQKTFEENTVYEWFFSTAKSISWIVRNLFLWSFKSRLGKNLKSHGMDKHSDEEIRHITEGDLQAISTILGDKHYILGDRPTSYDCALFGYLANIVYGLNPQSWPNIMLRDKFPNLVEYTDRLKAEFWSDWDELLTK</sequence>
<evidence type="ECO:0000256" key="1">
    <source>
        <dbReference type="ARBA" id="ARBA00006475"/>
    </source>
</evidence>
<dbReference type="PhylomeDB" id="B3RJS2"/>